<gene>
    <name evidence="1" type="ORF">A0U89_01975</name>
</gene>
<dbReference type="AlphaFoldDB" id="A0A1D8UR16"/>
<proteinExistence type="predicted"/>
<keyword evidence="2" id="KW-1185">Reference proteome</keyword>
<reference evidence="1 2" key="1">
    <citation type="journal article" date="2016" name="Microb. Cell Fact.">
        <title>Dissection of exopolysaccharide biosynthesis in Kozakia baliensis.</title>
        <authorList>
            <person name="Brandt J.U."/>
            <person name="Jakob F."/>
            <person name="Behr J."/>
            <person name="Geissler A.J."/>
            <person name="Vogel R.F."/>
        </authorList>
    </citation>
    <scope>NUCLEOTIDE SEQUENCE [LARGE SCALE GENOMIC DNA]</scope>
    <source>
        <strain evidence="1 2">DSM 14400</strain>
    </source>
</reference>
<evidence type="ECO:0000313" key="2">
    <source>
        <dbReference type="Proteomes" id="UP000179145"/>
    </source>
</evidence>
<dbReference type="eggNOG" id="COG2335">
    <property type="taxonomic scope" value="Bacteria"/>
</dbReference>
<evidence type="ECO:0000313" key="1">
    <source>
        <dbReference type="EMBL" id="AOX16102.1"/>
    </source>
</evidence>
<sequence length="236" mass="25692">MLKVSVTLFPRPARFLASCMVAASLTGLSACASKNAPQDPFFVRNSSQANFMPSVSSAHNYRPSTSNLTSSLVAYHEPATPSYPDRPLNENLSASLEMADYVRALKDVGLFPVLMRPGPYTVFAIPNGPLENYVKQWPTGPRSPADQAQLHHVLAYTIVPGKWDEPALREQIAKQHGAAVSLYTLADVPLVVRLEPQTGELTLSNVAGQTNRIWMTGIPQSNGVLYFTQNLLSPQG</sequence>
<dbReference type="InterPro" id="IPR036378">
    <property type="entry name" value="FAS1_dom_sf"/>
</dbReference>
<accession>A0A1D8UR16</accession>
<dbReference type="KEGG" id="kba:A0U89_01975"/>
<dbReference type="Gene3D" id="2.30.180.10">
    <property type="entry name" value="FAS1 domain"/>
    <property type="match status" value="1"/>
</dbReference>
<dbReference type="PROSITE" id="PS51257">
    <property type="entry name" value="PROKAR_LIPOPROTEIN"/>
    <property type="match status" value="1"/>
</dbReference>
<dbReference type="STRING" id="153496.A0U89_01975"/>
<organism evidence="1 2">
    <name type="scientific">Kozakia baliensis</name>
    <dbReference type="NCBI Taxonomy" id="153496"/>
    <lineage>
        <taxon>Bacteria</taxon>
        <taxon>Pseudomonadati</taxon>
        <taxon>Pseudomonadota</taxon>
        <taxon>Alphaproteobacteria</taxon>
        <taxon>Acetobacterales</taxon>
        <taxon>Acetobacteraceae</taxon>
        <taxon>Kozakia</taxon>
    </lineage>
</organism>
<protein>
    <submittedName>
        <fullName evidence="1">Uncharacterized protein</fullName>
    </submittedName>
</protein>
<dbReference type="EMBL" id="CP014674">
    <property type="protein sequence ID" value="AOX16102.1"/>
    <property type="molecule type" value="Genomic_DNA"/>
</dbReference>
<dbReference type="SUPFAM" id="SSF82153">
    <property type="entry name" value="FAS1 domain"/>
    <property type="match status" value="1"/>
</dbReference>
<dbReference type="InterPro" id="IPR000782">
    <property type="entry name" value="FAS1_domain"/>
</dbReference>
<name>A0A1D8UR16_9PROT</name>
<dbReference type="Pfam" id="PF02469">
    <property type="entry name" value="Fasciclin"/>
    <property type="match status" value="1"/>
</dbReference>
<dbReference type="Proteomes" id="UP000179145">
    <property type="component" value="Chromosome"/>
</dbReference>
<dbReference type="PROSITE" id="PS50213">
    <property type="entry name" value="FAS1"/>
    <property type="match status" value="1"/>
</dbReference>